<evidence type="ECO:0000313" key="2">
    <source>
        <dbReference type="EMBL" id="RBQ20108.1"/>
    </source>
</evidence>
<dbReference type="Pfam" id="PF04149">
    <property type="entry name" value="DUF397"/>
    <property type="match status" value="1"/>
</dbReference>
<dbReference type="Proteomes" id="UP000253303">
    <property type="component" value="Unassembled WGS sequence"/>
</dbReference>
<dbReference type="EMBL" id="QMEY01000003">
    <property type="protein sequence ID" value="RBQ20108.1"/>
    <property type="molecule type" value="Genomic_DNA"/>
</dbReference>
<dbReference type="OrthoDB" id="3540701at2"/>
<name>A0A366M1L6_9ACTN</name>
<feature type="domain" description="DUF397" evidence="1">
    <location>
        <begin position="12"/>
        <end position="63"/>
    </location>
</feature>
<reference evidence="2 3" key="1">
    <citation type="submission" date="2018-06" db="EMBL/GenBank/DDBJ databases">
        <title>Sphaerisporangium craniellae sp. nov., isolated from a marine sponge in the South China Sea.</title>
        <authorList>
            <person name="Li L."/>
        </authorList>
    </citation>
    <scope>NUCLEOTIDE SEQUENCE [LARGE SCALE GENOMIC DNA]</scope>
    <source>
        <strain evidence="2 3">LHW63015</strain>
    </source>
</reference>
<dbReference type="InterPro" id="IPR007278">
    <property type="entry name" value="DUF397"/>
</dbReference>
<proteinExistence type="predicted"/>
<comment type="caution">
    <text evidence="2">The sequence shown here is derived from an EMBL/GenBank/DDBJ whole genome shotgun (WGS) entry which is preliminary data.</text>
</comment>
<organism evidence="2 3">
    <name type="scientific">Spongiactinospora rosea</name>
    <dbReference type="NCBI Taxonomy" id="2248750"/>
    <lineage>
        <taxon>Bacteria</taxon>
        <taxon>Bacillati</taxon>
        <taxon>Actinomycetota</taxon>
        <taxon>Actinomycetes</taxon>
        <taxon>Streptosporangiales</taxon>
        <taxon>Streptosporangiaceae</taxon>
        <taxon>Spongiactinospora</taxon>
    </lineage>
</organism>
<sequence>METAQETRRRDAEWFKATASDNGGGCVEVARRGEGVSVRDSRDPGGPVLHFSGKEWTEFIAGVHAGEFDLTT</sequence>
<evidence type="ECO:0000259" key="1">
    <source>
        <dbReference type="Pfam" id="PF04149"/>
    </source>
</evidence>
<dbReference type="RefSeq" id="WP_113980313.1">
    <property type="nucleotide sequence ID" value="NZ_QMEY01000003.1"/>
</dbReference>
<keyword evidence="3" id="KW-1185">Reference proteome</keyword>
<accession>A0A366M1L6</accession>
<gene>
    <name evidence="2" type="ORF">DP939_09815</name>
</gene>
<protein>
    <submittedName>
        <fullName evidence="2">DUF397 domain-containing protein</fullName>
    </submittedName>
</protein>
<dbReference type="AlphaFoldDB" id="A0A366M1L6"/>
<evidence type="ECO:0000313" key="3">
    <source>
        <dbReference type="Proteomes" id="UP000253303"/>
    </source>
</evidence>